<reference evidence="1" key="1">
    <citation type="journal article" date="2021" name="Proc. Natl. Acad. Sci. U.S.A.">
        <title>A Catalog of Tens of Thousands of Viruses from Human Metagenomes Reveals Hidden Associations with Chronic Diseases.</title>
        <authorList>
            <person name="Tisza M.J."/>
            <person name="Buck C.B."/>
        </authorList>
    </citation>
    <scope>NUCLEOTIDE SEQUENCE</scope>
    <source>
        <strain evidence="1">CtmTa7</strain>
    </source>
</reference>
<name>A0A8S5RC88_9VIRU</name>
<dbReference type="EMBL" id="BK059091">
    <property type="protein sequence ID" value="DAE28754.1"/>
    <property type="molecule type" value="Genomic_DNA"/>
</dbReference>
<evidence type="ECO:0000313" key="1">
    <source>
        <dbReference type="EMBL" id="DAE28754.1"/>
    </source>
</evidence>
<sequence>MRLFYCPRCQREQKLTSNPYKREETIINIRDGYGRPIRHYKCECGYYLAGSMDISGYDESDISYAKNVISLYSNLNSNSDSGYVISSFSLSNTNLYEQAKAAYERSHQK</sequence>
<organism evidence="1">
    <name type="scientific">virus sp. ctmTa7</name>
    <dbReference type="NCBI Taxonomy" id="2828255"/>
    <lineage>
        <taxon>Viruses</taxon>
    </lineage>
</organism>
<accession>A0A8S5RC88</accession>
<proteinExistence type="predicted"/>
<protein>
    <submittedName>
        <fullName evidence="1">Nucleic-acid-binding protein</fullName>
    </submittedName>
</protein>